<keyword evidence="5" id="KW-0560">Oxidoreductase</keyword>
<dbReference type="PANTHER" id="PTHR46206">
    <property type="entry name" value="CYTOCHROME P450"/>
    <property type="match status" value="1"/>
</dbReference>
<evidence type="ECO:0000313" key="9">
    <source>
        <dbReference type="EMBL" id="KJZ70340.1"/>
    </source>
</evidence>
<dbReference type="GO" id="GO:0004497">
    <property type="term" value="F:monooxygenase activity"/>
    <property type="evidence" value="ECO:0007669"/>
    <property type="project" value="UniProtKB-KW"/>
</dbReference>
<keyword evidence="6" id="KW-0408">Iron</keyword>
<evidence type="ECO:0000256" key="3">
    <source>
        <dbReference type="ARBA" id="ARBA00022617"/>
    </source>
</evidence>
<keyword evidence="7" id="KW-0503">Monooxygenase</keyword>
<keyword evidence="3" id="KW-0349">Heme</keyword>
<dbReference type="GO" id="GO:0005506">
    <property type="term" value="F:iron ion binding"/>
    <property type="evidence" value="ECO:0007669"/>
    <property type="project" value="InterPro"/>
</dbReference>
<proteinExistence type="inferred from homology"/>
<dbReference type="GO" id="GO:0020037">
    <property type="term" value="F:heme binding"/>
    <property type="evidence" value="ECO:0007669"/>
    <property type="project" value="InterPro"/>
</dbReference>
<evidence type="ECO:0000256" key="1">
    <source>
        <dbReference type="ARBA" id="ARBA00001971"/>
    </source>
</evidence>
<dbReference type="OrthoDB" id="1844152at2759"/>
<dbReference type="InterPro" id="IPR001128">
    <property type="entry name" value="Cyt_P450"/>
</dbReference>
<reference evidence="9 10" key="1">
    <citation type="journal article" date="2014" name="Genome Biol. Evol.">
        <title>Comparative genomics and transcriptomics analyses reveal divergent lifestyle features of nematode endoparasitic fungus Hirsutella minnesotensis.</title>
        <authorList>
            <person name="Lai Y."/>
            <person name="Liu K."/>
            <person name="Zhang X."/>
            <person name="Zhang X."/>
            <person name="Li K."/>
            <person name="Wang N."/>
            <person name="Shu C."/>
            <person name="Wu Y."/>
            <person name="Wang C."/>
            <person name="Bushley K.E."/>
            <person name="Xiang M."/>
            <person name="Liu X."/>
        </authorList>
    </citation>
    <scope>NUCLEOTIDE SEQUENCE [LARGE SCALE GENOMIC DNA]</scope>
    <source>
        <strain evidence="9 10">3608</strain>
    </source>
</reference>
<accession>A0A0F7ZK97</accession>
<dbReference type="AlphaFoldDB" id="A0A0F7ZK97"/>
<evidence type="ECO:0000256" key="8">
    <source>
        <dbReference type="SAM" id="Phobius"/>
    </source>
</evidence>
<dbReference type="InterPro" id="IPR036396">
    <property type="entry name" value="Cyt_P450_sf"/>
</dbReference>
<comment type="similarity">
    <text evidence="2">Belongs to the cytochrome P450 family.</text>
</comment>
<feature type="transmembrane region" description="Helical" evidence="8">
    <location>
        <begin position="223"/>
        <end position="243"/>
    </location>
</feature>
<keyword evidence="8" id="KW-1133">Transmembrane helix</keyword>
<dbReference type="Gene3D" id="1.10.630.10">
    <property type="entry name" value="Cytochrome P450"/>
    <property type="match status" value="1"/>
</dbReference>
<dbReference type="SUPFAM" id="SSF48264">
    <property type="entry name" value="Cytochrome P450"/>
    <property type="match status" value="1"/>
</dbReference>
<dbReference type="CDD" id="cd11041">
    <property type="entry name" value="CYP503A1-like"/>
    <property type="match status" value="1"/>
</dbReference>
<organism evidence="9 10">
    <name type="scientific">Hirsutella minnesotensis 3608</name>
    <dbReference type="NCBI Taxonomy" id="1043627"/>
    <lineage>
        <taxon>Eukaryota</taxon>
        <taxon>Fungi</taxon>
        <taxon>Dikarya</taxon>
        <taxon>Ascomycota</taxon>
        <taxon>Pezizomycotina</taxon>
        <taxon>Sordariomycetes</taxon>
        <taxon>Hypocreomycetidae</taxon>
        <taxon>Hypocreales</taxon>
        <taxon>Ophiocordycipitaceae</taxon>
        <taxon>Hirsutella</taxon>
    </lineage>
</organism>
<keyword evidence="10" id="KW-1185">Reference proteome</keyword>
<evidence type="ECO:0000256" key="4">
    <source>
        <dbReference type="ARBA" id="ARBA00022723"/>
    </source>
</evidence>
<evidence type="ECO:0000313" key="10">
    <source>
        <dbReference type="Proteomes" id="UP000054481"/>
    </source>
</evidence>
<dbReference type="Proteomes" id="UP000054481">
    <property type="component" value="Unassembled WGS sequence"/>
</dbReference>
<comment type="cofactor">
    <cofactor evidence="1">
        <name>heme</name>
        <dbReference type="ChEBI" id="CHEBI:30413"/>
    </cofactor>
</comment>
<evidence type="ECO:0000256" key="5">
    <source>
        <dbReference type="ARBA" id="ARBA00023002"/>
    </source>
</evidence>
<sequence length="447" mass="51185">MEETSFKFFMELPDVKVGWTFQGLAALFFVLCLILLCPWFGYLRLPSSMKWYPSRPSGPLSALKATVKEYFGSKSSERGYGEYSRKGQPFALVNPSFYPQVLLPPEHIGWLMSQPEHILSHEKANEDLHALPFLAPAFDNYAHLELIKAIRYDLTRNIANTEEALRDELEHTASETLGHAGDSSWREVNMAEAWDTIIFGVCLRVFFGPSLCRDAKYIYLVKTWTRVTGGLMIAVSQLVPWLLKPVVGLLAGLPIYYYWLRIIVFLYPTYKQRIRCLQTKRVSPPEDMVTWMVDLALKSNPGKNPSINLLGSDPQHRYYETLRKEAETALTPRTMPRLESAIRESLRLSPLSDRMLSRRVIPKGGIRLPDSQFLRQGTWIAVAATGIHRDERNYKSPNEYRPFRFCSTEGETGESKVSAPIPVTSEKFLAFGHGPHSWLVFIRDDWK</sequence>
<evidence type="ECO:0008006" key="11">
    <source>
        <dbReference type="Google" id="ProtNLM"/>
    </source>
</evidence>
<keyword evidence="4" id="KW-0479">Metal-binding</keyword>
<protein>
    <recommendedName>
        <fullName evidence="11">Cytochrome P450</fullName>
    </recommendedName>
</protein>
<dbReference type="PANTHER" id="PTHR46206:SF1">
    <property type="entry name" value="P450, PUTATIVE (EUROFUNG)-RELATED"/>
    <property type="match status" value="1"/>
</dbReference>
<dbReference type="PRINTS" id="PR00465">
    <property type="entry name" value="EP450IV"/>
</dbReference>
<keyword evidence="8" id="KW-0472">Membrane</keyword>
<dbReference type="GO" id="GO:0016705">
    <property type="term" value="F:oxidoreductase activity, acting on paired donors, with incorporation or reduction of molecular oxygen"/>
    <property type="evidence" value="ECO:0007669"/>
    <property type="project" value="InterPro"/>
</dbReference>
<dbReference type="InterPro" id="IPR002403">
    <property type="entry name" value="Cyt_P450_E_grp-IV"/>
</dbReference>
<feature type="transmembrane region" description="Helical" evidence="8">
    <location>
        <begin position="20"/>
        <end position="42"/>
    </location>
</feature>
<evidence type="ECO:0000256" key="7">
    <source>
        <dbReference type="ARBA" id="ARBA00023033"/>
    </source>
</evidence>
<evidence type="ECO:0000256" key="2">
    <source>
        <dbReference type="ARBA" id="ARBA00010617"/>
    </source>
</evidence>
<dbReference type="EMBL" id="KQ030632">
    <property type="protein sequence ID" value="KJZ70340.1"/>
    <property type="molecule type" value="Genomic_DNA"/>
</dbReference>
<evidence type="ECO:0000256" key="6">
    <source>
        <dbReference type="ARBA" id="ARBA00023004"/>
    </source>
</evidence>
<feature type="transmembrane region" description="Helical" evidence="8">
    <location>
        <begin position="249"/>
        <end position="270"/>
    </location>
</feature>
<gene>
    <name evidence="9" type="ORF">HIM_10269</name>
</gene>
<keyword evidence="8" id="KW-0812">Transmembrane</keyword>
<name>A0A0F7ZK97_9HYPO</name>
<dbReference type="Pfam" id="PF00067">
    <property type="entry name" value="p450"/>
    <property type="match status" value="1"/>
</dbReference>